<dbReference type="AlphaFoldDB" id="R4T4G1"/>
<reference evidence="1 2" key="1">
    <citation type="journal article" date="2013" name="BMC Genomics">
        <title>ContigScape: a Cytoscape plugin facilitating microbial genome gap closing.</title>
        <authorList>
            <person name="Tang B."/>
            <person name="Wang Q."/>
            <person name="Yang M."/>
            <person name="Xie F."/>
            <person name="Zhu Y."/>
            <person name="Zhuo Y."/>
            <person name="Wang S."/>
            <person name="Gao H."/>
            <person name="Ding X."/>
            <person name="Zhang L."/>
            <person name="Zhao G."/>
            <person name="Zheng H."/>
        </authorList>
    </citation>
    <scope>NUCLEOTIDE SEQUENCE [LARGE SCALE GENOMIC DNA]</scope>
    <source>
        <strain evidence="1 2">HCCB10007</strain>
    </source>
</reference>
<protein>
    <submittedName>
        <fullName evidence="1">Uncharacterized protein</fullName>
    </submittedName>
</protein>
<keyword evidence="2" id="KW-1185">Reference proteome</keyword>
<dbReference type="HOGENOM" id="CLU_2713478_0_0_11"/>
<dbReference type="KEGG" id="aoi:AORI_2972"/>
<evidence type="ECO:0000313" key="2">
    <source>
        <dbReference type="Proteomes" id="UP000013968"/>
    </source>
</evidence>
<dbReference type="PATRIC" id="fig|1156913.3.peg.3044"/>
<proteinExistence type="predicted"/>
<sequence length="72" mass="8029">MTRHRNLRDIEHCPGRATARERDPAPHSTTVGVGGVRRAVRLTAYGRSRLRVSAGFTPASPDGHLLTLWRTR</sequence>
<dbReference type="Proteomes" id="UP000013968">
    <property type="component" value="Chromosome"/>
</dbReference>
<accession>R4T4G1</accession>
<gene>
    <name evidence="1" type="ORF">AORI_2972</name>
</gene>
<organism evidence="1 2">
    <name type="scientific">Amycolatopsis keratiniphila</name>
    <dbReference type="NCBI Taxonomy" id="129921"/>
    <lineage>
        <taxon>Bacteria</taxon>
        <taxon>Bacillati</taxon>
        <taxon>Actinomycetota</taxon>
        <taxon>Actinomycetes</taxon>
        <taxon>Pseudonocardiales</taxon>
        <taxon>Pseudonocardiaceae</taxon>
        <taxon>Amycolatopsis</taxon>
        <taxon>Amycolatopsis japonica group</taxon>
    </lineage>
</organism>
<evidence type="ECO:0000313" key="1">
    <source>
        <dbReference type="EMBL" id="AGM05558.1"/>
    </source>
</evidence>
<name>R4T4G1_9PSEU</name>
<dbReference type="EMBL" id="CP003410">
    <property type="protein sequence ID" value="AGM05558.1"/>
    <property type="molecule type" value="Genomic_DNA"/>
</dbReference>